<accession>A0A1Y2GGT0</accession>
<dbReference type="OrthoDB" id="2304312at2759"/>
<organism evidence="1 2">
    <name type="scientific">Lobosporangium transversale</name>
    <dbReference type="NCBI Taxonomy" id="64571"/>
    <lineage>
        <taxon>Eukaryota</taxon>
        <taxon>Fungi</taxon>
        <taxon>Fungi incertae sedis</taxon>
        <taxon>Mucoromycota</taxon>
        <taxon>Mortierellomycotina</taxon>
        <taxon>Mortierellomycetes</taxon>
        <taxon>Mortierellales</taxon>
        <taxon>Mortierellaceae</taxon>
        <taxon>Lobosporangium</taxon>
    </lineage>
</organism>
<dbReference type="GeneID" id="33570793"/>
<name>A0A1Y2GGT0_9FUNG</name>
<dbReference type="RefSeq" id="XP_021879319.1">
    <property type="nucleotide sequence ID" value="XM_022028950.1"/>
</dbReference>
<reference evidence="1 2" key="1">
    <citation type="submission" date="2016-07" db="EMBL/GenBank/DDBJ databases">
        <title>Pervasive Adenine N6-methylation of Active Genes in Fungi.</title>
        <authorList>
            <consortium name="DOE Joint Genome Institute"/>
            <person name="Mondo S.J."/>
            <person name="Dannebaum R.O."/>
            <person name="Kuo R.C."/>
            <person name="Labutti K."/>
            <person name="Haridas S."/>
            <person name="Kuo A."/>
            <person name="Salamov A."/>
            <person name="Ahrendt S.R."/>
            <person name="Lipzen A."/>
            <person name="Sullivan W."/>
            <person name="Andreopoulos W.B."/>
            <person name="Clum A."/>
            <person name="Lindquist E."/>
            <person name="Daum C."/>
            <person name="Ramamoorthy G.K."/>
            <person name="Gryganskyi A."/>
            <person name="Culley D."/>
            <person name="Magnuson J.K."/>
            <person name="James T.Y."/>
            <person name="O'Malley M.A."/>
            <person name="Stajich J.E."/>
            <person name="Spatafora J.W."/>
            <person name="Visel A."/>
            <person name="Grigoriev I.V."/>
        </authorList>
    </citation>
    <scope>NUCLEOTIDE SEQUENCE [LARGE SCALE GENOMIC DNA]</scope>
    <source>
        <strain evidence="1 2">NRRL 3116</strain>
    </source>
</reference>
<dbReference type="EMBL" id="MCFF01000030">
    <property type="protein sequence ID" value="ORZ10598.1"/>
    <property type="molecule type" value="Genomic_DNA"/>
</dbReference>
<dbReference type="Proteomes" id="UP000193648">
    <property type="component" value="Unassembled WGS sequence"/>
</dbReference>
<proteinExistence type="predicted"/>
<keyword evidence="2" id="KW-1185">Reference proteome</keyword>
<protein>
    <submittedName>
        <fullName evidence="1">Uncharacterized protein</fullName>
    </submittedName>
</protein>
<dbReference type="AlphaFoldDB" id="A0A1Y2GGT0"/>
<gene>
    <name evidence="1" type="ORF">BCR41DRAFT_398246</name>
</gene>
<dbReference type="InParanoid" id="A0A1Y2GGT0"/>
<evidence type="ECO:0000313" key="1">
    <source>
        <dbReference type="EMBL" id="ORZ10598.1"/>
    </source>
</evidence>
<sequence>MDVDDDETEDKPILLEEHKANAVKITSRQATSEISEIFGTAPPKKTIHAIVQRPSAALTQGIYSGEREEGPDSFVVISKNRRQGIAQYILDRGVTLLRSPPYSAAAGITGLEPSATILPKTTMSLWCAYRNKAEIGPRSICLGYKPSGPLPALTPTLHRTLEPLLLLEERSLWGF</sequence>
<comment type="caution">
    <text evidence="1">The sequence shown here is derived from an EMBL/GenBank/DDBJ whole genome shotgun (WGS) entry which is preliminary data.</text>
</comment>
<evidence type="ECO:0000313" key="2">
    <source>
        <dbReference type="Proteomes" id="UP000193648"/>
    </source>
</evidence>